<reference evidence="2" key="1">
    <citation type="submission" date="2015-10" db="EMBL/GenBank/DDBJ databases">
        <authorList>
            <person name="Ju K.-S."/>
            <person name="Doroghazi J.R."/>
            <person name="Metcalf W.W."/>
        </authorList>
    </citation>
    <scope>NUCLEOTIDE SEQUENCE [LARGE SCALE GENOMIC DNA]</scope>
    <source>
        <strain evidence="2">NRRL 3151</strain>
    </source>
</reference>
<dbReference type="Proteomes" id="UP000053923">
    <property type="component" value="Unassembled WGS sequence"/>
</dbReference>
<evidence type="ECO:0008006" key="3">
    <source>
        <dbReference type="Google" id="ProtNLM"/>
    </source>
</evidence>
<organism evidence="1 2">
    <name type="scientific">Streptomyces regalis</name>
    <dbReference type="NCBI Taxonomy" id="68262"/>
    <lineage>
        <taxon>Bacteria</taxon>
        <taxon>Bacillati</taxon>
        <taxon>Actinomycetota</taxon>
        <taxon>Actinomycetes</taxon>
        <taxon>Kitasatosporales</taxon>
        <taxon>Streptomycetaceae</taxon>
        <taxon>Streptomyces</taxon>
    </lineage>
</organism>
<accession>A0A0X3V9E6</accession>
<comment type="caution">
    <text evidence="1">The sequence shown here is derived from an EMBL/GenBank/DDBJ whole genome shotgun (WGS) entry which is preliminary data.</text>
</comment>
<dbReference type="AlphaFoldDB" id="A0A0X3V9E6"/>
<keyword evidence="2" id="KW-1185">Reference proteome</keyword>
<proteinExistence type="predicted"/>
<evidence type="ECO:0000313" key="1">
    <source>
        <dbReference type="EMBL" id="KUL40872.1"/>
    </source>
</evidence>
<evidence type="ECO:0000313" key="2">
    <source>
        <dbReference type="Proteomes" id="UP000053923"/>
    </source>
</evidence>
<sequence length="203" mass="20270">MASGGGGSSADDLGLNPITQATATALPGRLDEAALAGREAEGFTVTEAKAPAVRVSQNACAPAGYILSGMVIGKPASTVVRQASGEDTVVSVVLAEYEAEQAQPAMDALATAVDECAGGFTATVDGEERGFGKVALELAPEGTDQAMGLRAVVERAGVKTPVKAVALRKGNTVAYVSAVPEGSVPKDFAVPAAVVDAQLAKLS</sequence>
<dbReference type="EMBL" id="LLZG01000070">
    <property type="protein sequence ID" value="KUL40872.1"/>
    <property type="molecule type" value="Genomic_DNA"/>
</dbReference>
<gene>
    <name evidence="1" type="ORF">ADL12_12550</name>
</gene>
<name>A0A0X3V9E6_9ACTN</name>
<protein>
    <recommendedName>
        <fullName evidence="3">PknH-like extracellular domain-containing protein</fullName>
    </recommendedName>
</protein>